<comment type="similarity">
    <text evidence="1">Belongs to the sigma-70 factor family. ECF subfamily.</text>
</comment>
<dbReference type="GO" id="GO:0006352">
    <property type="term" value="P:DNA-templated transcription initiation"/>
    <property type="evidence" value="ECO:0007669"/>
    <property type="project" value="InterPro"/>
</dbReference>
<evidence type="ECO:0000256" key="2">
    <source>
        <dbReference type="ARBA" id="ARBA00023015"/>
    </source>
</evidence>
<dbReference type="InterPro" id="IPR036388">
    <property type="entry name" value="WH-like_DNA-bd_sf"/>
</dbReference>
<keyword evidence="4" id="KW-0804">Transcription</keyword>
<keyword evidence="2" id="KW-0805">Transcription regulation</keyword>
<dbReference type="Pfam" id="PF04542">
    <property type="entry name" value="Sigma70_r2"/>
    <property type="match status" value="1"/>
</dbReference>
<evidence type="ECO:0000259" key="6">
    <source>
        <dbReference type="Pfam" id="PF08281"/>
    </source>
</evidence>
<dbReference type="EMBL" id="VLLI01000004">
    <property type="protein sequence ID" value="TWJ01678.1"/>
    <property type="molecule type" value="Genomic_DNA"/>
</dbReference>
<organism evidence="7 8">
    <name type="scientific">Mucilaginibacter frigoritolerans</name>
    <dbReference type="NCBI Taxonomy" id="652788"/>
    <lineage>
        <taxon>Bacteria</taxon>
        <taxon>Pseudomonadati</taxon>
        <taxon>Bacteroidota</taxon>
        <taxon>Sphingobacteriia</taxon>
        <taxon>Sphingobacteriales</taxon>
        <taxon>Sphingobacteriaceae</taxon>
        <taxon>Mucilaginibacter</taxon>
    </lineage>
</organism>
<dbReference type="Proteomes" id="UP000317010">
    <property type="component" value="Unassembled WGS sequence"/>
</dbReference>
<dbReference type="InterPro" id="IPR007627">
    <property type="entry name" value="RNA_pol_sigma70_r2"/>
</dbReference>
<evidence type="ECO:0000256" key="1">
    <source>
        <dbReference type="ARBA" id="ARBA00010641"/>
    </source>
</evidence>
<dbReference type="NCBIfam" id="TIGR02937">
    <property type="entry name" value="sigma70-ECF"/>
    <property type="match status" value="1"/>
</dbReference>
<proteinExistence type="inferred from homology"/>
<sequence length="211" mass="24888">MVILKSEFYSVDYQGRAMQEEKKQLVEKIYDKFWKELYVIAFRRLRSEEDVEDILQDIFLSLLTGDVKLNNDESIRAFLHQRLKSRIINFYRKQLVHLTYKENESLKTELSDTDSETRLMTRELETLVQQEIDRMPEKMKAIFLLSRNELKTTEEIATQLNLSNQTVRNQISSAIKRIRVAVSHYNHSELSLSPEMLHIAITIGALVLINH</sequence>
<evidence type="ECO:0000259" key="5">
    <source>
        <dbReference type="Pfam" id="PF04542"/>
    </source>
</evidence>
<dbReference type="InterPro" id="IPR013324">
    <property type="entry name" value="RNA_pol_sigma_r3/r4-like"/>
</dbReference>
<dbReference type="GO" id="GO:0003677">
    <property type="term" value="F:DNA binding"/>
    <property type="evidence" value="ECO:0007669"/>
    <property type="project" value="InterPro"/>
</dbReference>
<reference evidence="7 8" key="1">
    <citation type="submission" date="2019-07" db="EMBL/GenBank/DDBJ databases">
        <title>Genomic Encyclopedia of Archaeal and Bacterial Type Strains, Phase II (KMG-II): from individual species to whole genera.</title>
        <authorList>
            <person name="Goeker M."/>
        </authorList>
    </citation>
    <scope>NUCLEOTIDE SEQUENCE [LARGE SCALE GENOMIC DNA]</scope>
    <source>
        <strain evidence="7 8">ATCC BAA-1854</strain>
    </source>
</reference>
<dbReference type="SUPFAM" id="SSF88946">
    <property type="entry name" value="Sigma2 domain of RNA polymerase sigma factors"/>
    <property type="match status" value="1"/>
</dbReference>
<dbReference type="InterPro" id="IPR013249">
    <property type="entry name" value="RNA_pol_sigma70_r4_t2"/>
</dbReference>
<feature type="domain" description="RNA polymerase sigma factor 70 region 4 type 2" evidence="6">
    <location>
        <begin position="128"/>
        <end position="178"/>
    </location>
</feature>
<dbReference type="InterPro" id="IPR014284">
    <property type="entry name" value="RNA_pol_sigma-70_dom"/>
</dbReference>
<dbReference type="Pfam" id="PF08281">
    <property type="entry name" value="Sigma70_r4_2"/>
    <property type="match status" value="1"/>
</dbReference>
<dbReference type="PANTHER" id="PTHR43133:SF46">
    <property type="entry name" value="RNA POLYMERASE SIGMA-70 FACTOR ECF SUBFAMILY"/>
    <property type="match status" value="1"/>
</dbReference>
<dbReference type="Gene3D" id="1.10.1740.10">
    <property type="match status" value="1"/>
</dbReference>
<gene>
    <name evidence="7" type="ORF">JN11_01829</name>
</gene>
<evidence type="ECO:0000313" key="7">
    <source>
        <dbReference type="EMBL" id="TWJ01678.1"/>
    </source>
</evidence>
<evidence type="ECO:0000256" key="4">
    <source>
        <dbReference type="ARBA" id="ARBA00023163"/>
    </source>
</evidence>
<dbReference type="Gene3D" id="1.10.10.10">
    <property type="entry name" value="Winged helix-like DNA-binding domain superfamily/Winged helix DNA-binding domain"/>
    <property type="match status" value="1"/>
</dbReference>
<dbReference type="PANTHER" id="PTHR43133">
    <property type="entry name" value="RNA POLYMERASE ECF-TYPE SIGMA FACTO"/>
    <property type="match status" value="1"/>
</dbReference>
<feature type="domain" description="RNA polymerase sigma-70 region 2" evidence="5">
    <location>
        <begin position="33"/>
        <end position="94"/>
    </location>
</feature>
<dbReference type="OrthoDB" id="765730at2"/>
<dbReference type="AlphaFoldDB" id="A0A562U7A8"/>
<dbReference type="GO" id="GO:0016987">
    <property type="term" value="F:sigma factor activity"/>
    <property type="evidence" value="ECO:0007669"/>
    <property type="project" value="UniProtKB-KW"/>
</dbReference>
<evidence type="ECO:0000313" key="8">
    <source>
        <dbReference type="Proteomes" id="UP000317010"/>
    </source>
</evidence>
<protein>
    <submittedName>
        <fullName evidence="7">RNA polymerase sigma-70 factor (ECF subfamily)</fullName>
    </submittedName>
</protein>
<accession>A0A562U7A8</accession>
<dbReference type="InterPro" id="IPR039425">
    <property type="entry name" value="RNA_pol_sigma-70-like"/>
</dbReference>
<keyword evidence="8" id="KW-1185">Reference proteome</keyword>
<comment type="caution">
    <text evidence="7">The sequence shown here is derived from an EMBL/GenBank/DDBJ whole genome shotgun (WGS) entry which is preliminary data.</text>
</comment>
<evidence type="ECO:0000256" key="3">
    <source>
        <dbReference type="ARBA" id="ARBA00023082"/>
    </source>
</evidence>
<dbReference type="RefSeq" id="WP_144911799.1">
    <property type="nucleotide sequence ID" value="NZ_VLLI01000004.1"/>
</dbReference>
<keyword evidence="3" id="KW-0731">Sigma factor</keyword>
<dbReference type="SUPFAM" id="SSF88659">
    <property type="entry name" value="Sigma3 and sigma4 domains of RNA polymerase sigma factors"/>
    <property type="match status" value="1"/>
</dbReference>
<dbReference type="InterPro" id="IPR013325">
    <property type="entry name" value="RNA_pol_sigma_r2"/>
</dbReference>
<name>A0A562U7A8_9SPHI</name>